<evidence type="ECO:0000313" key="4">
    <source>
        <dbReference type="Proteomes" id="UP001439008"/>
    </source>
</evidence>
<keyword evidence="1" id="KW-0175">Coiled coil</keyword>
<sequence length="260" mass="30986">MAEKKARTMEIELKKLLSETNLELQKTKIDIEKEIRRAEKMEEGKKMAEKKARTMEIELKKLLSEKEQELKTAHLNKEQMRIELEKELERIKLAKEKVERRAEYEEKTAEEKNRDEETKSDGKIKKEQKEKIERKIEDINLFLQLRLFFSFFISLESELQSEGSRNLNEEAKPEKTKVDDFLKSMELKNLHVCRRLVDRLLEEVQNYQREMAENADTVFLVALDDNGVDKKCNEQNLKNLKETIETEINIKTETPTKIFY</sequence>
<keyword evidence="4" id="KW-1185">Reference proteome</keyword>
<name>A0ABV2AJQ8_9EUKA</name>
<dbReference type="EMBL" id="JBDODL010000444">
    <property type="protein sequence ID" value="MES1919921.1"/>
    <property type="molecule type" value="Genomic_DNA"/>
</dbReference>
<evidence type="ECO:0000256" key="1">
    <source>
        <dbReference type="SAM" id="Coils"/>
    </source>
</evidence>
<gene>
    <name evidence="3" type="ORF">MHBO_001664</name>
</gene>
<evidence type="ECO:0000313" key="3">
    <source>
        <dbReference type="EMBL" id="MES1919921.1"/>
    </source>
</evidence>
<protein>
    <submittedName>
        <fullName evidence="3">Uncharacterized protein</fullName>
    </submittedName>
</protein>
<accession>A0ABV2AJQ8</accession>
<feature type="region of interest" description="Disordered" evidence="2">
    <location>
        <begin position="102"/>
        <end position="127"/>
    </location>
</feature>
<comment type="caution">
    <text evidence="3">The sequence shown here is derived from an EMBL/GenBank/DDBJ whole genome shotgun (WGS) entry which is preliminary data.</text>
</comment>
<dbReference type="Proteomes" id="UP001439008">
    <property type="component" value="Unassembled WGS sequence"/>
</dbReference>
<feature type="coiled-coil region" evidence="1">
    <location>
        <begin position="190"/>
        <end position="217"/>
    </location>
</feature>
<reference evidence="3 4" key="1">
    <citation type="journal article" date="2024" name="BMC Biol.">
        <title>Comparative genomics of Ascetosporea gives new insight into the evolutionary basis for animal parasitism in Rhizaria.</title>
        <authorList>
            <person name="Hiltunen Thoren M."/>
            <person name="Onut-Brannstrom I."/>
            <person name="Alfjorden A."/>
            <person name="Peckova H."/>
            <person name="Swords F."/>
            <person name="Hooper C."/>
            <person name="Holzer A.S."/>
            <person name="Bass D."/>
            <person name="Burki F."/>
        </authorList>
    </citation>
    <scope>NUCLEOTIDE SEQUENCE [LARGE SCALE GENOMIC DNA]</scope>
    <source>
        <strain evidence="3">20-A016</strain>
    </source>
</reference>
<evidence type="ECO:0000256" key="2">
    <source>
        <dbReference type="SAM" id="MobiDB-lite"/>
    </source>
</evidence>
<proteinExistence type="predicted"/>
<organism evidence="3 4">
    <name type="scientific">Bonamia ostreae</name>
    <dbReference type="NCBI Taxonomy" id="126728"/>
    <lineage>
        <taxon>Eukaryota</taxon>
        <taxon>Sar</taxon>
        <taxon>Rhizaria</taxon>
        <taxon>Endomyxa</taxon>
        <taxon>Ascetosporea</taxon>
        <taxon>Haplosporida</taxon>
        <taxon>Bonamia</taxon>
    </lineage>
</organism>